<accession>A0A9D5D1Q2</accession>
<keyword evidence="2" id="KW-0812">Transmembrane</keyword>
<feature type="compositionally biased region" description="Polar residues" evidence="1">
    <location>
        <begin position="64"/>
        <end position="80"/>
    </location>
</feature>
<evidence type="ECO:0000313" key="3">
    <source>
        <dbReference type="EMBL" id="KAJ0982899.1"/>
    </source>
</evidence>
<sequence>MGGCRGGCTGGTYVYNSSNAFITVTSDTSSSRPSLSPDSNSIYNGSFCNKTTAFCTNTSRPTDRYNSTNASIPRTSNRNASIPVIPVTSNRNASITVSSNTSSSPSSSSPNSNNIYNGGFCNKTTGFCINTSPPPGMAVPPDGKKKLSVIVFIIIGSVVFVTLMLILVYLYLSKRNPFGLCGSNATASDPTNSNADTYVSGFKIRIFKVYQSDELRNATNCL</sequence>
<name>A0A9D5D1Q2_9LILI</name>
<organism evidence="3 4">
    <name type="scientific">Dioscorea zingiberensis</name>
    <dbReference type="NCBI Taxonomy" id="325984"/>
    <lineage>
        <taxon>Eukaryota</taxon>
        <taxon>Viridiplantae</taxon>
        <taxon>Streptophyta</taxon>
        <taxon>Embryophyta</taxon>
        <taxon>Tracheophyta</taxon>
        <taxon>Spermatophyta</taxon>
        <taxon>Magnoliopsida</taxon>
        <taxon>Liliopsida</taxon>
        <taxon>Dioscoreales</taxon>
        <taxon>Dioscoreaceae</taxon>
        <taxon>Dioscorea</taxon>
    </lineage>
</organism>
<keyword evidence="2" id="KW-0472">Membrane</keyword>
<proteinExistence type="predicted"/>
<gene>
    <name evidence="3" type="ORF">J5N97_011154</name>
</gene>
<keyword evidence="2" id="KW-1133">Transmembrane helix</keyword>
<protein>
    <submittedName>
        <fullName evidence="3">Uncharacterized protein</fullName>
    </submittedName>
</protein>
<dbReference type="EMBL" id="JAGGNH010000002">
    <property type="protein sequence ID" value="KAJ0982899.1"/>
    <property type="molecule type" value="Genomic_DNA"/>
</dbReference>
<dbReference type="Proteomes" id="UP001085076">
    <property type="component" value="Miscellaneous, Linkage group lg02"/>
</dbReference>
<feature type="transmembrane region" description="Helical" evidence="2">
    <location>
        <begin position="147"/>
        <end position="172"/>
    </location>
</feature>
<evidence type="ECO:0000256" key="2">
    <source>
        <dbReference type="SAM" id="Phobius"/>
    </source>
</evidence>
<feature type="region of interest" description="Disordered" evidence="1">
    <location>
        <begin position="64"/>
        <end position="83"/>
    </location>
</feature>
<evidence type="ECO:0000256" key="1">
    <source>
        <dbReference type="SAM" id="MobiDB-lite"/>
    </source>
</evidence>
<reference evidence="3" key="2">
    <citation type="journal article" date="2022" name="Hortic Res">
        <title>The genome of Dioscorea zingiberensis sheds light on the biosynthesis, origin and evolution of the medicinally important diosgenin saponins.</title>
        <authorList>
            <person name="Li Y."/>
            <person name="Tan C."/>
            <person name="Li Z."/>
            <person name="Guo J."/>
            <person name="Li S."/>
            <person name="Chen X."/>
            <person name="Wang C."/>
            <person name="Dai X."/>
            <person name="Yang H."/>
            <person name="Song W."/>
            <person name="Hou L."/>
            <person name="Xu J."/>
            <person name="Tong Z."/>
            <person name="Xu A."/>
            <person name="Yuan X."/>
            <person name="Wang W."/>
            <person name="Yang Q."/>
            <person name="Chen L."/>
            <person name="Sun Z."/>
            <person name="Wang K."/>
            <person name="Pan B."/>
            <person name="Chen J."/>
            <person name="Bao Y."/>
            <person name="Liu F."/>
            <person name="Qi X."/>
            <person name="Gang D.R."/>
            <person name="Wen J."/>
            <person name="Li J."/>
        </authorList>
    </citation>
    <scope>NUCLEOTIDE SEQUENCE</scope>
    <source>
        <strain evidence="3">Dzin_1.0</strain>
    </source>
</reference>
<evidence type="ECO:0000313" key="4">
    <source>
        <dbReference type="Proteomes" id="UP001085076"/>
    </source>
</evidence>
<keyword evidence="4" id="KW-1185">Reference proteome</keyword>
<comment type="caution">
    <text evidence="3">The sequence shown here is derived from an EMBL/GenBank/DDBJ whole genome shotgun (WGS) entry which is preliminary data.</text>
</comment>
<reference evidence="3" key="1">
    <citation type="submission" date="2021-03" db="EMBL/GenBank/DDBJ databases">
        <authorList>
            <person name="Li Z."/>
            <person name="Yang C."/>
        </authorList>
    </citation>
    <scope>NUCLEOTIDE SEQUENCE</scope>
    <source>
        <strain evidence="3">Dzin_1.0</strain>
        <tissue evidence="3">Leaf</tissue>
    </source>
</reference>
<dbReference type="AlphaFoldDB" id="A0A9D5D1Q2"/>